<dbReference type="EMBL" id="CADCTF010000119">
    <property type="protein sequence ID" value="CAA9256304.1"/>
    <property type="molecule type" value="Genomic_DNA"/>
</dbReference>
<evidence type="ECO:0000256" key="1">
    <source>
        <dbReference type="SAM" id="Phobius"/>
    </source>
</evidence>
<accession>A0A6J4IQ38</accession>
<protein>
    <recommendedName>
        <fullName evidence="2">Endonuclease/exonuclease/phosphatase domain-containing protein</fullName>
    </recommendedName>
</protein>
<evidence type="ECO:0000259" key="2">
    <source>
        <dbReference type="Pfam" id="PF03372"/>
    </source>
</evidence>
<dbReference type="InterPro" id="IPR005135">
    <property type="entry name" value="Endo/exonuclease/phosphatase"/>
</dbReference>
<dbReference type="InterPro" id="IPR036691">
    <property type="entry name" value="Endo/exonu/phosph_ase_sf"/>
</dbReference>
<gene>
    <name evidence="3" type="ORF">AVDCRST_MAG50-2575</name>
</gene>
<dbReference type="Pfam" id="PF03372">
    <property type="entry name" value="Exo_endo_phos"/>
    <property type="match status" value="1"/>
</dbReference>
<sequence length="343" mass="36425">MLMVAREIGAASAPYRSGATTAATAPGRRRRHPLARVAALAALAAPWSWFVVRDRGELFDAAAIGMPLVVPALVGLLLVAAVIRPLRRMGLAAAASALVVGAVVVVAPWTPQGSPVPEPAVRVASANVLLRNTQAAAAAAAIIDIDADVVVSLETRGDIGGVLDRAYRYGSTSDRELSQRIYARWPVVEMERLPGRLAPHGLRAVIDRPGGRFVVYGVHLPRPWLDSSRTSVPVEVHTELVAALADLVRAETLPAVLAGDLNLVDRSSGYRSLDAFLRDAVRTEWAGPTSLKRRVRFLLPRIDHIFVTEGWCAEGGGRFNVPGSDHKGVVAAVGPCPAPDRSS</sequence>
<proteinExistence type="predicted"/>
<reference evidence="3" key="1">
    <citation type="submission" date="2020-02" db="EMBL/GenBank/DDBJ databases">
        <authorList>
            <person name="Meier V. D."/>
        </authorList>
    </citation>
    <scope>NUCLEOTIDE SEQUENCE</scope>
    <source>
        <strain evidence="3">AVDCRST_MAG50</strain>
    </source>
</reference>
<keyword evidence="1" id="KW-0472">Membrane</keyword>
<feature type="domain" description="Endonuclease/exonuclease/phosphatase" evidence="2">
    <location>
        <begin position="124"/>
        <end position="326"/>
    </location>
</feature>
<dbReference type="Gene3D" id="3.60.10.10">
    <property type="entry name" value="Endonuclease/exonuclease/phosphatase"/>
    <property type="match status" value="1"/>
</dbReference>
<feature type="transmembrane region" description="Helical" evidence="1">
    <location>
        <begin position="64"/>
        <end position="83"/>
    </location>
</feature>
<evidence type="ECO:0000313" key="3">
    <source>
        <dbReference type="EMBL" id="CAA9256304.1"/>
    </source>
</evidence>
<keyword evidence="1" id="KW-1133">Transmembrane helix</keyword>
<feature type="transmembrane region" description="Helical" evidence="1">
    <location>
        <begin position="34"/>
        <end position="52"/>
    </location>
</feature>
<feature type="transmembrane region" description="Helical" evidence="1">
    <location>
        <begin position="90"/>
        <end position="109"/>
    </location>
</feature>
<dbReference type="GO" id="GO:0003824">
    <property type="term" value="F:catalytic activity"/>
    <property type="evidence" value="ECO:0007669"/>
    <property type="project" value="InterPro"/>
</dbReference>
<keyword evidence="1" id="KW-0812">Transmembrane</keyword>
<dbReference type="AlphaFoldDB" id="A0A6J4IQ38"/>
<dbReference type="SUPFAM" id="SSF56219">
    <property type="entry name" value="DNase I-like"/>
    <property type="match status" value="1"/>
</dbReference>
<organism evidence="3">
    <name type="scientific">uncultured Acidimicrobiales bacterium</name>
    <dbReference type="NCBI Taxonomy" id="310071"/>
    <lineage>
        <taxon>Bacteria</taxon>
        <taxon>Bacillati</taxon>
        <taxon>Actinomycetota</taxon>
        <taxon>Acidimicrobiia</taxon>
        <taxon>Acidimicrobiales</taxon>
        <taxon>environmental samples</taxon>
    </lineage>
</organism>
<name>A0A6J4IQ38_9ACTN</name>